<protein>
    <submittedName>
        <fullName evidence="1">Uncharacterized protein</fullName>
    </submittedName>
</protein>
<reference evidence="1 2" key="1">
    <citation type="journal article" date="2020" name="Nat. Commun.">
        <title>The structures of two archaeal type IV pili illuminate evolutionary relationships.</title>
        <authorList>
            <person name="Wang F."/>
            <person name="Baquero D.P."/>
            <person name="Su Z."/>
            <person name="Beltran L.C."/>
            <person name="Prangishvili D."/>
            <person name="Krupovic M."/>
            <person name="Egelman E.H."/>
        </authorList>
    </citation>
    <scope>NUCLEOTIDE SEQUENCE [LARGE SCALE GENOMIC DNA]</scope>
    <source>
        <strain evidence="1 2">2GA</strain>
    </source>
</reference>
<gene>
    <name evidence="1" type="ORF">HC235_11800</name>
</gene>
<accession>A0A7L4PGZ4</accession>
<organism evidence="1 2">
    <name type="scientific">Pyrobaculum arsenaticum</name>
    <dbReference type="NCBI Taxonomy" id="121277"/>
    <lineage>
        <taxon>Archaea</taxon>
        <taxon>Thermoproteota</taxon>
        <taxon>Thermoprotei</taxon>
        <taxon>Thermoproteales</taxon>
        <taxon>Thermoproteaceae</taxon>
        <taxon>Pyrobaculum</taxon>
    </lineage>
</organism>
<sequence>MDDIFIIRPPTWLVGCCYATEAAAVSCHFSPTVFREVRMVGEAVMLLTKYH</sequence>
<proteinExistence type="predicted"/>
<evidence type="ECO:0000313" key="1">
    <source>
        <dbReference type="EMBL" id="NYR16596.1"/>
    </source>
</evidence>
<dbReference type="Proteomes" id="UP000554766">
    <property type="component" value="Unassembled WGS sequence"/>
</dbReference>
<comment type="caution">
    <text evidence="1">The sequence shown here is derived from an EMBL/GenBank/DDBJ whole genome shotgun (WGS) entry which is preliminary data.</text>
</comment>
<name>A0A7L4PGZ4_9CREN</name>
<dbReference type="RefSeq" id="WP_179790726.1">
    <property type="nucleotide sequence ID" value="NZ_JAAVJF010000006.1"/>
</dbReference>
<evidence type="ECO:0000313" key="2">
    <source>
        <dbReference type="Proteomes" id="UP000554766"/>
    </source>
</evidence>
<keyword evidence="2" id="KW-1185">Reference proteome</keyword>
<dbReference type="AlphaFoldDB" id="A0A7L4PGZ4"/>
<dbReference type="EMBL" id="JAAVJF010000006">
    <property type="protein sequence ID" value="NYR16596.1"/>
    <property type="molecule type" value="Genomic_DNA"/>
</dbReference>